<evidence type="ECO:0000256" key="1">
    <source>
        <dbReference type="ARBA" id="ARBA00023015"/>
    </source>
</evidence>
<feature type="region of interest" description="Disordered" evidence="4">
    <location>
        <begin position="110"/>
        <end position="131"/>
    </location>
</feature>
<keyword evidence="1" id="KW-0805">Transcription regulation</keyword>
<comment type="caution">
    <text evidence="6">The sequence shown here is derived from an EMBL/GenBank/DDBJ whole genome shotgun (WGS) entry which is preliminary data.</text>
</comment>
<dbReference type="InterPro" id="IPR008920">
    <property type="entry name" value="TF_FadR/GntR_C"/>
</dbReference>
<dbReference type="Proteomes" id="UP000305921">
    <property type="component" value="Unassembled WGS sequence"/>
</dbReference>
<keyword evidence="7" id="KW-1185">Reference proteome</keyword>
<evidence type="ECO:0000256" key="2">
    <source>
        <dbReference type="ARBA" id="ARBA00023125"/>
    </source>
</evidence>
<evidence type="ECO:0000256" key="4">
    <source>
        <dbReference type="SAM" id="MobiDB-lite"/>
    </source>
</evidence>
<name>A0A5R9EJJ7_9ACTN</name>
<protein>
    <submittedName>
        <fullName evidence="6">FCD domain-containing protein</fullName>
    </submittedName>
</protein>
<dbReference type="OrthoDB" id="7989071at2"/>
<evidence type="ECO:0000313" key="7">
    <source>
        <dbReference type="Proteomes" id="UP000305921"/>
    </source>
</evidence>
<evidence type="ECO:0000256" key="3">
    <source>
        <dbReference type="ARBA" id="ARBA00023163"/>
    </source>
</evidence>
<dbReference type="AlphaFoldDB" id="A0A5R9EJJ7"/>
<feature type="domain" description="GntR C-terminal" evidence="5">
    <location>
        <begin position="19"/>
        <end position="100"/>
    </location>
</feature>
<dbReference type="Gene3D" id="1.20.120.530">
    <property type="entry name" value="GntR ligand-binding domain-like"/>
    <property type="match status" value="1"/>
</dbReference>
<accession>A0A5R9EJJ7</accession>
<gene>
    <name evidence="6" type="ORF">FEF34_31460</name>
</gene>
<dbReference type="EMBL" id="VAWE01000001">
    <property type="protein sequence ID" value="TLQ48592.1"/>
    <property type="molecule type" value="Genomic_DNA"/>
</dbReference>
<dbReference type="InterPro" id="IPR011711">
    <property type="entry name" value="GntR_C"/>
</dbReference>
<keyword evidence="2" id="KW-0238">DNA-binding</keyword>
<organism evidence="6 7">
    <name type="scientific">Streptomyces marianii</name>
    <dbReference type="NCBI Taxonomy" id="1817406"/>
    <lineage>
        <taxon>Bacteria</taxon>
        <taxon>Bacillati</taxon>
        <taxon>Actinomycetota</taxon>
        <taxon>Actinomycetes</taxon>
        <taxon>Kitasatosporales</taxon>
        <taxon>Streptomycetaceae</taxon>
        <taxon>Streptomyces</taxon>
    </lineage>
</organism>
<proteinExistence type="predicted"/>
<sequence>MRFGEVDAGPVPFGRAEPSVEELVRADLEFHRGIVRASGNTVLSSLPDGLSGPAARARMWRAVTRQDAAGRTLHGHRAIPAALRDRDVEAARSWATVHIAGAERWLGSALRPDRTGRGGRPGFRRAGWDTRAGPEPSYRFAPRGGWSGPAYGGRSRVLLVPRGVAVDHGGPVTCSWRWSTYSTRWGRTAGRPVRPSHRRVPAVV</sequence>
<keyword evidence="3" id="KW-0804">Transcription</keyword>
<dbReference type="Pfam" id="PF07729">
    <property type="entry name" value="FCD"/>
    <property type="match status" value="1"/>
</dbReference>
<reference evidence="6 7" key="1">
    <citation type="submission" date="2019-05" db="EMBL/GenBank/DDBJ databases">
        <title>Streptomyces marianii sp. nov., a novel marine actinomycete from southern coast of India.</title>
        <authorList>
            <person name="Iniyan A.M."/>
            <person name="Wink J."/>
            <person name="Ramprasad E."/>
            <person name="Ramana C.V."/>
            <person name="Bunk B."/>
            <person name="Sproer C."/>
            <person name="Joseph F.-J.R.S."/>
            <person name="Vincent S.G.P."/>
        </authorList>
    </citation>
    <scope>NUCLEOTIDE SEQUENCE [LARGE SCALE GENOMIC DNA]</scope>
    <source>
        <strain evidence="6 7">ICN19</strain>
    </source>
</reference>
<dbReference type="SUPFAM" id="SSF48008">
    <property type="entry name" value="GntR ligand-binding domain-like"/>
    <property type="match status" value="1"/>
</dbReference>
<dbReference type="GO" id="GO:0003677">
    <property type="term" value="F:DNA binding"/>
    <property type="evidence" value="ECO:0007669"/>
    <property type="project" value="UniProtKB-KW"/>
</dbReference>
<evidence type="ECO:0000259" key="5">
    <source>
        <dbReference type="Pfam" id="PF07729"/>
    </source>
</evidence>
<evidence type="ECO:0000313" key="6">
    <source>
        <dbReference type="EMBL" id="TLQ48592.1"/>
    </source>
</evidence>